<dbReference type="RefSeq" id="WP_101649169.1">
    <property type="nucleotide sequence ID" value="NZ_PGVE01000064.1"/>
</dbReference>
<evidence type="ECO:0000313" key="1">
    <source>
        <dbReference type="EMBL" id="PLS02973.1"/>
    </source>
</evidence>
<dbReference type="Pfam" id="PF10970">
    <property type="entry name" value="GerPE"/>
    <property type="match status" value="1"/>
</dbReference>
<gene>
    <name evidence="1" type="ORF">CVD27_17480</name>
</gene>
<comment type="caution">
    <text evidence="1">The sequence shown here is derived from an EMBL/GenBank/DDBJ whole genome shotgun (WGS) entry which is preliminary data.</text>
</comment>
<keyword evidence="2" id="KW-1185">Reference proteome</keyword>
<proteinExistence type="predicted"/>
<dbReference type="Proteomes" id="UP000234950">
    <property type="component" value="Unassembled WGS sequence"/>
</dbReference>
<name>A0A2N5HBT3_9BACI</name>
<accession>A0A2N5HBT3</accession>
<protein>
    <submittedName>
        <fullName evidence="1">Spore germination protein GerPE</fullName>
    </submittedName>
</protein>
<dbReference type="AlphaFoldDB" id="A0A2N5HBT3"/>
<reference evidence="1 2" key="1">
    <citation type="submission" date="2017-11" db="EMBL/GenBank/DDBJ databases">
        <title>Comparitive Functional Genomics of Dry Heat Resistant strains isolated from the Viking Spacecraft.</title>
        <authorList>
            <person name="Seuylemezian A."/>
            <person name="Cooper K."/>
            <person name="Vaishampayan P."/>
        </authorList>
    </citation>
    <scope>NUCLEOTIDE SEQUENCE [LARGE SCALE GENOMIC DNA]</scope>
    <source>
        <strain evidence="1 2">V32-6</strain>
    </source>
</reference>
<sequence length="129" mass="14433">MLARISSVDTFKNTIASFSSVVQLGDSCILNGFSRALAVQREAEVFFGNEGNFPSYSIFRMPLAFPPITETISYIRHNRTPIIKANNIYVTAVSNSSIAHIGNTKHVSMEVRIKHIRQLLPHGHEQEMT</sequence>
<evidence type="ECO:0000313" key="2">
    <source>
        <dbReference type="Proteomes" id="UP000234950"/>
    </source>
</evidence>
<dbReference type="InterPro" id="IPR024496">
    <property type="entry name" value="Spore_germ_GerPE"/>
</dbReference>
<organism evidence="1 2">
    <name type="scientific">Neobacillus cucumis</name>
    <dbReference type="NCBI Taxonomy" id="1740721"/>
    <lineage>
        <taxon>Bacteria</taxon>
        <taxon>Bacillati</taxon>
        <taxon>Bacillota</taxon>
        <taxon>Bacilli</taxon>
        <taxon>Bacillales</taxon>
        <taxon>Bacillaceae</taxon>
        <taxon>Neobacillus</taxon>
    </lineage>
</organism>
<dbReference type="EMBL" id="PGVE01000064">
    <property type="protein sequence ID" value="PLS02973.1"/>
    <property type="molecule type" value="Genomic_DNA"/>
</dbReference>
<dbReference type="OrthoDB" id="2599887at2"/>